<feature type="domain" description="GTP cyclohydrolase I" evidence="6">
    <location>
        <begin position="26"/>
        <end position="201"/>
    </location>
</feature>
<dbReference type="GeneID" id="95517452"/>
<dbReference type="FunFam" id="3.30.1130.10:FF:000001">
    <property type="entry name" value="GTP cyclohydrolase 1"/>
    <property type="match status" value="1"/>
</dbReference>
<name>A0A2Z5J766_STRAR</name>
<evidence type="ECO:0000256" key="4">
    <source>
        <dbReference type="ARBA" id="ARBA00022801"/>
    </source>
</evidence>
<dbReference type="GO" id="GO:0003934">
    <property type="term" value="F:GTP cyclohydrolase I activity"/>
    <property type="evidence" value="ECO:0007669"/>
    <property type="project" value="UniProtKB-UniRule"/>
</dbReference>
<dbReference type="PANTHER" id="PTHR11109:SF7">
    <property type="entry name" value="GTP CYCLOHYDROLASE 1"/>
    <property type="match status" value="1"/>
</dbReference>
<comment type="similarity">
    <text evidence="5">Belongs to the GTP cyclohydrolase I family.</text>
</comment>
<dbReference type="NCBIfam" id="NF006825">
    <property type="entry name" value="PRK09347.1-2"/>
    <property type="match status" value="1"/>
</dbReference>
<dbReference type="Gene3D" id="1.10.286.10">
    <property type="match status" value="1"/>
</dbReference>
<dbReference type="InterPro" id="IPR043133">
    <property type="entry name" value="GTP-CH-I_C/QueF"/>
</dbReference>
<dbReference type="UniPathway" id="UPA00848">
    <property type="reaction ID" value="UER00151"/>
</dbReference>
<dbReference type="GO" id="GO:0005737">
    <property type="term" value="C:cytoplasm"/>
    <property type="evidence" value="ECO:0007669"/>
    <property type="project" value="TreeGrafter"/>
</dbReference>
<dbReference type="GO" id="GO:0046654">
    <property type="term" value="P:tetrahydrofolate biosynthetic process"/>
    <property type="evidence" value="ECO:0007669"/>
    <property type="project" value="UniProtKB-UniRule"/>
</dbReference>
<keyword evidence="3 5" id="KW-0554">One-carbon metabolism</keyword>
<dbReference type="InterPro" id="IPR043134">
    <property type="entry name" value="GTP-CH-I_N"/>
</dbReference>
<accession>A0A2Z5J766</accession>
<evidence type="ECO:0000313" key="8">
    <source>
        <dbReference type="Proteomes" id="UP000252698"/>
    </source>
</evidence>
<dbReference type="RefSeq" id="WP_114242698.1">
    <property type="nucleotide sequence ID" value="NZ_CP027306.1"/>
</dbReference>
<keyword evidence="5" id="KW-0547">Nucleotide-binding</keyword>
<comment type="pathway">
    <text evidence="2 5">Cofactor biosynthesis; 7,8-dihydroneopterin triphosphate biosynthesis; 7,8-dihydroneopterin triphosphate from GTP: step 1/1.</text>
</comment>
<dbReference type="InterPro" id="IPR020602">
    <property type="entry name" value="GTP_CycHdrlase_I_dom"/>
</dbReference>
<dbReference type="SUPFAM" id="SSF55620">
    <property type="entry name" value="Tetrahydrobiopterin biosynthesis enzymes-like"/>
    <property type="match status" value="1"/>
</dbReference>
<gene>
    <name evidence="5" type="primary">folE</name>
    <name evidence="7" type="ORF">C5746_02560</name>
</gene>
<dbReference type="InterPro" id="IPR001474">
    <property type="entry name" value="GTP_CycHdrlase_I"/>
</dbReference>
<dbReference type="Proteomes" id="UP000252698">
    <property type="component" value="Chromosome"/>
</dbReference>
<dbReference type="EC" id="3.5.4.16" evidence="5"/>
<dbReference type="NCBIfam" id="NF006826">
    <property type="entry name" value="PRK09347.1-3"/>
    <property type="match status" value="1"/>
</dbReference>
<keyword evidence="5" id="KW-0342">GTP-binding</keyword>
<dbReference type="Pfam" id="PF01227">
    <property type="entry name" value="GTP_cyclohydroI"/>
    <property type="match status" value="1"/>
</dbReference>
<dbReference type="KEGG" id="sata:C5746_02560"/>
<evidence type="ECO:0000259" key="6">
    <source>
        <dbReference type="Pfam" id="PF01227"/>
    </source>
</evidence>
<protein>
    <recommendedName>
        <fullName evidence="5">GTP cyclohydrolase 1</fullName>
        <ecNumber evidence="5">3.5.4.16</ecNumber>
    </recommendedName>
    <alternativeName>
        <fullName evidence="5">GTP cyclohydrolase I</fullName>
        <shortName evidence="5">GTP-CH-I</shortName>
    </alternativeName>
</protein>
<comment type="subunit">
    <text evidence="5">Homopolymer.</text>
</comment>
<dbReference type="HAMAP" id="MF_00223">
    <property type="entry name" value="FolE"/>
    <property type="match status" value="1"/>
</dbReference>
<organism evidence="7 8">
    <name type="scientific">Streptomyces atratus</name>
    <dbReference type="NCBI Taxonomy" id="1893"/>
    <lineage>
        <taxon>Bacteria</taxon>
        <taxon>Bacillati</taxon>
        <taxon>Actinomycetota</taxon>
        <taxon>Actinomycetes</taxon>
        <taxon>Kitasatosporales</taxon>
        <taxon>Streptomycetaceae</taxon>
        <taxon>Streptomyces</taxon>
    </lineage>
</organism>
<keyword evidence="4 5" id="KW-0378">Hydrolase</keyword>
<evidence type="ECO:0000256" key="3">
    <source>
        <dbReference type="ARBA" id="ARBA00022563"/>
    </source>
</evidence>
<reference evidence="7 8" key="1">
    <citation type="journal article" date="2018" name="Front. Microbiol.">
        <title>Genome Sequencing of Streptomyces atratus SCSIOZH16 and Activation Production of Nocardamine via Metabolic Engineering.</title>
        <authorList>
            <person name="Li Y."/>
            <person name="Zhang C."/>
            <person name="Liu C."/>
            <person name="Ju J."/>
            <person name="Ma J."/>
        </authorList>
    </citation>
    <scope>NUCLEOTIDE SEQUENCE [LARGE SCALE GENOMIC DNA]</scope>
    <source>
        <strain evidence="7 8">SCSIO_ZH16</strain>
    </source>
</reference>
<dbReference type="PANTHER" id="PTHR11109">
    <property type="entry name" value="GTP CYCLOHYDROLASE I"/>
    <property type="match status" value="1"/>
</dbReference>
<proteinExistence type="inferred from homology"/>
<evidence type="ECO:0000256" key="5">
    <source>
        <dbReference type="HAMAP-Rule" id="MF_00223"/>
    </source>
</evidence>
<sequence>MATTITPVSDAPAARRKTVQAYRQGLRSWLAGRGLDPDSPALTDTPDRVLRALEEMTAGYDEDPAEHLARVFPVDHDGGPIMVTGVPFTSLCEHNMLPFTGHADIAYQPRPGQPVAGLSKLPRVLDVYARRLQTQEQLTRQVTATLDTHLQPVGSACVIRSEHGCLAHRGARKPGSVMVTASYTGTFRDDPEARAELHRLMTG</sequence>
<dbReference type="GO" id="GO:0006729">
    <property type="term" value="P:tetrahydrobiopterin biosynthetic process"/>
    <property type="evidence" value="ECO:0007669"/>
    <property type="project" value="TreeGrafter"/>
</dbReference>
<evidence type="ECO:0000313" key="7">
    <source>
        <dbReference type="EMBL" id="AXE76033.1"/>
    </source>
</evidence>
<dbReference type="GO" id="GO:0008270">
    <property type="term" value="F:zinc ion binding"/>
    <property type="evidence" value="ECO:0007669"/>
    <property type="project" value="TreeGrafter"/>
</dbReference>
<dbReference type="GO" id="GO:0006730">
    <property type="term" value="P:one-carbon metabolic process"/>
    <property type="evidence" value="ECO:0007669"/>
    <property type="project" value="UniProtKB-UniRule"/>
</dbReference>
<evidence type="ECO:0000256" key="2">
    <source>
        <dbReference type="ARBA" id="ARBA00005080"/>
    </source>
</evidence>
<dbReference type="EMBL" id="CP027306">
    <property type="protein sequence ID" value="AXE76033.1"/>
    <property type="molecule type" value="Genomic_DNA"/>
</dbReference>
<evidence type="ECO:0000256" key="1">
    <source>
        <dbReference type="ARBA" id="ARBA00001052"/>
    </source>
</evidence>
<comment type="caution">
    <text evidence="5">Lacks conserved residue(s) required for the propagation of feature annotation.</text>
</comment>
<dbReference type="Gene3D" id="3.30.1130.10">
    <property type="match status" value="1"/>
</dbReference>
<dbReference type="AlphaFoldDB" id="A0A2Z5J766"/>
<comment type="catalytic activity">
    <reaction evidence="1 5">
        <text>GTP + H2O = 7,8-dihydroneopterin 3'-triphosphate + formate + H(+)</text>
        <dbReference type="Rhea" id="RHEA:17473"/>
        <dbReference type="ChEBI" id="CHEBI:15377"/>
        <dbReference type="ChEBI" id="CHEBI:15378"/>
        <dbReference type="ChEBI" id="CHEBI:15740"/>
        <dbReference type="ChEBI" id="CHEBI:37565"/>
        <dbReference type="ChEBI" id="CHEBI:58462"/>
        <dbReference type="EC" id="3.5.4.16"/>
    </reaction>
</comment>
<dbReference type="GO" id="GO:0005525">
    <property type="term" value="F:GTP binding"/>
    <property type="evidence" value="ECO:0007669"/>
    <property type="project" value="UniProtKB-KW"/>
</dbReference>